<evidence type="ECO:0000256" key="1">
    <source>
        <dbReference type="SAM" id="MobiDB-lite"/>
    </source>
</evidence>
<evidence type="ECO:0000313" key="3">
    <source>
        <dbReference type="Proteomes" id="UP001054854"/>
    </source>
</evidence>
<organism evidence="2 3">
    <name type="scientific">Streptomyces hygroscopicus</name>
    <dbReference type="NCBI Taxonomy" id="1912"/>
    <lineage>
        <taxon>Bacteria</taxon>
        <taxon>Bacillati</taxon>
        <taxon>Actinomycetota</taxon>
        <taxon>Actinomycetes</taxon>
        <taxon>Kitasatosporales</taxon>
        <taxon>Streptomycetaceae</taxon>
        <taxon>Streptomyces</taxon>
        <taxon>Streptomyces violaceusniger group</taxon>
    </lineage>
</organism>
<dbReference type="EMBL" id="BNEK01000003">
    <property type="protein sequence ID" value="GHJ29645.1"/>
    <property type="molecule type" value="Genomic_DNA"/>
</dbReference>
<name>A0ABQ3U212_STRHY</name>
<gene>
    <name evidence="2" type="ORF">TPA0910_40780</name>
</gene>
<feature type="compositionally biased region" description="Basic and acidic residues" evidence="1">
    <location>
        <begin position="73"/>
        <end position="83"/>
    </location>
</feature>
<feature type="region of interest" description="Disordered" evidence="1">
    <location>
        <begin position="107"/>
        <end position="129"/>
    </location>
</feature>
<proteinExistence type="predicted"/>
<comment type="caution">
    <text evidence="2">The sequence shown here is derived from an EMBL/GenBank/DDBJ whole genome shotgun (WGS) entry which is preliminary data.</text>
</comment>
<sequence>MQQHHGLTALQRLLQRFGHLGDRREQQPVDRSFADRLQGAGLARTGGVPQGHPVSRAVEFVADRFQELRVEGVGDVRDDHADRAGAPGAHGPGGRVRVVAGLLHGGQDAIPGRGGDLGAALQYPGDGRL</sequence>
<feature type="region of interest" description="Disordered" evidence="1">
    <location>
        <begin position="73"/>
        <end position="95"/>
    </location>
</feature>
<protein>
    <submittedName>
        <fullName evidence="2">Uncharacterized protein</fullName>
    </submittedName>
</protein>
<dbReference type="Proteomes" id="UP001054854">
    <property type="component" value="Unassembled WGS sequence"/>
</dbReference>
<reference evidence="2" key="1">
    <citation type="submission" date="2024-05" db="EMBL/GenBank/DDBJ databases">
        <title>Whole genome shotgun sequence of Streptomyces hygroscopicus NBRC 113678.</title>
        <authorList>
            <person name="Komaki H."/>
            <person name="Tamura T."/>
        </authorList>
    </citation>
    <scope>NUCLEOTIDE SEQUENCE</scope>
    <source>
        <strain evidence="2">N11-34</strain>
    </source>
</reference>
<keyword evidence="3" id="KW-1185">Reference proteome</keyword>
<accession>A0ABQ3U212</accession>
<evidence type="ECO:0000313" key="2">
    <source>
        <dbReference type="EMBL" id="GHJ29645.1"/>
    </source>
</evidence>